<reference evidence="2 3" key="1">
    <citation type="submission" date="2024-10" db="EMBL/GenBank/DDBJ databases">
        <title>The Natural Products Discovery Center: Release of the First 8490 Sequenced Strains for Exploring Actinobacteria Biosynthetic Diversity.</title>
        <authorList>
            <person name="Kalkreuter E."/>
            <person name="Kautsar S.A."/>
            <person name="Yang D."/>
            <person name="Bader C.D."/>
            <person name="Teijaro C.N."/>
            <person name="Fluegel L."/>
            <person name="Davis C.M."/>
            <person name="Simpson J.R."/>
            <person name="Lauterbach L."/>
            <person name="Steele A.D."/>
            <person name="Gui C."/>
            <person name="Meng S."/>
            <person name="Li G."/>
            <person name="Viehrig K."/>
            <person name="Ye F."/>
            <person name="Su P."/>
            <person name="Kiefer A.F."/>
            <person name="Nichols A."/>
            <person name="Cepeda A.J."/>
            <person name="Yan W."/>
            <person name="Fan B."/>
            <person name="Jiang Y."/>
            <person name="Adhikari A."/>
            <person name="Zheng C.-J."/>
            <person name="Schuster L."/>
            <person name="Cowan T.M."/>
            <person name="Smanski M.J."/>
            <person name="Chevrette M.G."/>
            <person name="De Carvalho L.P.S."/>
            <person name="Shen B."/>
        </authorList>
    </citation>
    <scope>NUCLEOTIDE SEQUENCE [LARGE SCALE GENOMIC DNA]</scope>
    <source>
        <strain evidence="2 3">NPDC000087</strain>
    </source>
</reference>
<dbReference type="RefSeq" id="WP_020511601.1">
    <property type="nucleotide sequence ID" value="NZ_JBIAZU010000002.1"/>
</dbReference>
<dbReference type="InterPro" id="IPR032710">
    <property type="entry name" value="NTF2-like_dom_sf"/>
</dbReference>
<dbReference type="SUPFAM" id="SSF54427">
    <property type="entry name" value="NTF2-like"/>
    <property type="match status" value="1"/>
</dbReference>
<dbReference type="EMBL" id="JBIAZU010000002">
    <property type="protein sequence ID" value="MFF5289861.1"/>
    <property type="molecule type" value="Genomic_DNA"/>
</dbReference>
<dbReference type="Proteomes" id="UP001602245">
    <property type="component" value="Unassembled WGS sequence"/>
</dbReference>
<evidence type="ECO:0000313" key="2">
    <source>
        <dbReference type="EMBL" id="MFF5289861.1"/>
    </source>
</evidence>
<protein>
    <submittedName>
        <fullName evidence="2">Nuclear transport factor 2 family protein</fullName>
    </submittedName>
</protein>
<accession>A0ABW6WCF2</accession>
<comment type="caution">
    <text evidence="2">The sequence shown here is derived from an EMBL/GenBank/DDBJ whole genome shotgun (WGS) entry which is preliminary data.</text>
</comment>
<dbReference type="Gene3D" id="3.10.450.50">
    <property type="match status" value="1"/>
</dbReference>
<dbReference type="Pfam" id="PF12680">
    <property type="entry name" value="SnoaL_2"/>
    <property type="match status" value="1"/>
</dbReference>
<evidence type="ECO:0000259" key="1">
    <source>
        <dbReference type="Pfam" id="PF12680"/>
    </source>
</evidence>
<proteinExistence type="predicted"/>
<keyword evidence="3" id="KW-1185">Reference proteome</keyword>
<gene>
    <name evidence="2" type="ORF">ACFY35_10495</name>
</gene>
<organism evidence="2 3">
    <name type="scientific">Paractinoplanes globisporus</name>
    <dbReference type="NCBI Taxonomy" id="113565"/>
    <lineage>
        <taxon>Bacteria</taxon>
        <taxon>Bacillati</taxon>
        <taxon>Actinomycetota</taxon>
        <taxon>Actinomycetes</taxon>
        <taxon>Micromonosporales</taxon>
        <taxon>Micromonosporaceae</taxon>
        <taxon>Paractinoplanes</taxon>
    </lineage>
</organism>
<name>A0ABW6WCF2_9ACTN</name>
<evidence type="ECO:0000313" key="3">
    <source>
        <dbReference type="Proteomes" id="UP001602245"/>
    </source>
</evidence>
<feature type="domain" description="SnoaL-like" evidence="1">
    <location>
        <begin position="22"/>
        <end position="115"/>
    </location>
</feature>
<dbReference type="InterPro" id="IPR037401">
    <property type="entry name" value="SnoaL-like"/>
</dbReference>
<sequence>MTGLPGTDLAAYLRRYPWEVTFGEEDPAVVFDRYHAPGFVLHNDGTPLDRERLIAHVASGRKRAAEVRVAVRDVATTGDVVAARYVLTAVMRKGEVIDTEIFMFGRLAPDGRLREVTQLTRR</sequence>